<feature type="region of interest" description="Disordered" evidence="7">
    <location>
        <begin position="493"/>
        <end position="515"/>
    </location>
</feature>
<dbReference type="InterPro" id="IPR009023">
    <property type="entry name" value="HMG_CoA_Rdtase_NAD(P)-bd_sf"/>
</dbReference>
<evidence type="ECO:0000259" key="8">
    <source>
        <dbReference type="Pfam" id="PF01154"/>
    </source>
</evidence>
<dbReference type="CDD" id="cd00644">
    <property type="entry name" value="HMG-CoA_reductase_classII"/>
    <property type="match status" value="1"/>
</dbReference>
<dbReference type="NCBIfam" id="TIGR01833">
    <property type="entry name" value="HMG-CoA-S_euk"/>
    <property type="match status" value="1"/>
</dbReference>
<feature type="domain" description="Hydroxymethylglutaryl-coenzyme A synthase C-terminal" evidence="9">
    <location>
        <begin position="177"/>
        <end position="437"/>
    </location>
</feature>
<dbReference type="InterPro" id="IPR009029">
    <property type="entry name" value="HMG_CoA_Rdtase_sub-bd_dom_sf"/>
</dbReference>
<proteinExistence type="evidence at transcript level"/>
<evidence type="ECO:0000259" key="9">
    <source>
        <dbReference type="Pfam" id="PF08540"/>
    </source>
</evidence>
<organism evidence="10">
    <name type="scientific">Philasterides dicentrarchi</name>
    <dbReference type="NCBI Taxonomy" id="282688"/>
    <lineage>
        <taxon>Eukaryota</taxon>
        <taxon>Sar</taxon>
        <taxon>Alveolata</taxon>
        <taxon>Ciliophora</taxon>
        <taxon>Intramacronucleata</taxon>
        <taxon>Oligohymenophorea</taxon>
        <taxon>Scuticociliatia</taxon>
        <taxon>Philasterida</taxon>
        <taxon>Philasteridae</taxon>
        <taxon>Philasterides</taxon>
    </lineage>
</organism>
<feature type="active site" description="Proton donor/acceptor" evidence="5">
    <location>
        <position position="84"/>
    </location>
</feature>
<dbReference type="InterPro" id="IPR002202">
    <property type="entry name" value="HMG_CoA_Rdtase"/>
</dbReference>
<dbReference type="SUPFAM" id="SSF53901">
    <property type="entry name" value="Thiolase-like"/>
    <property type="match status" value="2"/>
</dbReference>
<dbReference type="InterPro" id="IPR013528">
    <property type="entry name" value="HMG_CoA_synth_N"/>
</dbReference>
<feature type="active site" description="Acyl-thioester intermediate" evidence="5">
    <location>
        <position position="118"/>
    </location>
</feature>
<evidence type="ECO:0000256" key="6">
    <source>
        <dbReference type="PIRSR" id="PIRSR610122-2"/>
    </source>
</evidence>
<dbReference type="SUPFAM" id="SSF56542">
    <property type="entry name" value="Substrate-binding domain of HMG-CoA reductase"/>
    <property type="match status" value="1"/>
</dbReference>
<dbReference type="InterPro" id="IPR013746">
    <property type="entry name" value="HMG_CoA_synt_C_dom"/>
</dbReference>
<protein>
    <submittedName>
        <fullName evidence="10">Hydroxymethylglutaryl-CoA synthase</fullName>
    </submittedName>
</protein>
<dbReference type="PANTHER" id="PTHR43323">
    <property type="entry name" value="3-HYDROXY-3-METHYLGLUTARYL COENZYME A SYNTHASE"/>
    <property type="match status" value="1"/>
</dbReference>
<dbReference type="FunFam" id="3.40.47.10:FF:000008">
    <property type="entry name" value="3-hydroxy-3-methylglutaryl coenzyme A synthase"/>
    <property type="match status" value="1"/>
</dbReference>
<dbReference type="GO" id="GO:0010142">
    <property type="term" value="P:farnesyl diphosphate biosynthetic process, mevalonate pathway"/>
    <property type="evidence" value="ECO:0007669"/>
    <property type="project" value="InterPro"/>
</dbReference>
<feature type="binding site" evidence="6">
    <location>
        <position position="209"/>
    </location>
    <ligand>
        <name>CoA</name>
        <dbReference type="ChEBI" id="CHEBI:57287"/>
    </ligand>
</feature>
<dbReference type="PROSITE" id="PS50065">
    <property type="entry name" value="HMG_COA_REDUCTASE_4"/>
    <property type="match status" value="1"/>
</dbReference>
<dbReference type="InterPro" id="IPR004553">
    <property type="entry name" value="HMG_CoA_Rdtase_bac-typ"/>
</dbReference>
<evidence type="ECO:0000256" key="7">
    <source>
        <dbReference type="SAM" id="MobiDB-lite"/>
    </source>
</evidence>
<accession>A0A5J6DUV7</accession>
<keyword evidence="4" id="KW-0560">Oxidoreductase</keyword>
<dbReference type="InterPro" id="IPR023074">
    <property type="entry name" value="HMG_CoA_Rdtase_cat_sf"/>
</dbReference>
<dbReference type="SUPFAM" id="SSF55035">
    <property type="entry name" value="NAD-binding domain of HMG-CoA reductase"/>
    <property type="match status" value="1"/>
</dbReference>
<evidence type="ECO:0000256" key="3">
    <source>
        <dbReference type="ARBA" id="ARBA00022679"/>
    </source>
</evidence>
<dbReference type="CDD" id="cd00827">
    <property type="entry name" value="init_cond_enzymes"/>
    <property type="match status" value="1"/>
</dbReference>
<keyword evidence="3" id="KW-0808">Transferase</keyword>
<dbReference type="GO" id="GO:0006084">
    <property type="term" value="P:acetyl-CoA metabolic process"/>
    <property type="evidence" value="ECO:0007669"/>
    <property type="project" value="InterPro"/>
</dbReference>
<dbReference type="PANTHER" id="PTHR43323:SF2">
    <property type="entry name" value="HYDROXYMETHYLGLUTARYL-COA SYNTHASE"/>
    <property type="match status" value="1"/>
</dbReference>
<dbReference type="NCBIfam" id="TIGR00532">
    <property type="entry name" value="HMG_CoA_R_NAD"/>
    <property type="match status" value="1"/>
</dbReference>
<name>A0A5J6DUV7_9CILI</name>
<sequence length="1329" mass="148998">MRAQNVGIHAVEIYFPKTYVSQEELETFNNAGKGKYTIGLGQKQMAFVESQEDVNSLALTVVQNLLEKYNINPKEIGRLEVGTETLLDKSKSTKTVLMQLFKEYGNHDIEGVSSVNACYGGTAALFNSLAWVESSAWDGRYGICVCVDVAVYSKGPARPTGGAGAIAMLVGPNASMVFESLRSTFIDHQYDFYKPDPRSEFPTVDGHLSIKTYIGAIESCYRSLRGKQQAQNQQPINLNNIDYACFHAPFGKMVQKSFMKLVHSDILNGDIQTDPAVFSEIQGGDFNSKAVQGHLSKASKSLWTNKVLPSLAIGSRVGNIYTGSLYAGLCSLLSDPKRDLEGKKILMFSYGSGLASSMFVINVKKNVKFIGEVMNAFQRLDNRVKFPIEHYEQIMEQRQVAFGTKNFKPAVNMDHLEDGAFYLSEVDNMWRRKYERKPVGMRKTVNLAQIQQLQSSEKQAQMKISASAKKHNGEVIIVEKGMNHLELLNEQMGNSQKESHVSETRSSSPNRGHGKLWNGFYKKTLKERLDQMKKIDSDFEISDYMNGGLDLQKADVMVENCVGKISIPLGLGLNFVINGKSLQVPMAIEEPSVVAAASSAGKFISEIGTGFITKSSEPIMIGQIQLLDIDSELQLYKISNHKQAIIEKANEFCPNMVKRGGGVKDLKVRLLHSEGKNLKSTGVYSVKQMAVVDLYINVCDSMGANIVNTICESISPYIQEISGARIGIKILSNLCVKRVARSEFMIPVKDMAWKSASGEAVAQRIIESYRFAQLDPFRAATHNKGIMNGVDSVALALGQDWRSIESGAHAYASYNDESEGNDKRNGYQPLSHYEVVIVEGELFFKGTLEMPLSVGTKGGVIDNNKLYENNLRLLGFPNAQETSEIMVCVGLAQNFAALRALAIEGIQKGHMSLHAKNIAISAGVPAYLAEDAARFMKKRSKITGDMAKEYLKAYDLYGSVRKHHSHKIQHKKDVLSTFYVELNLPNIDEQLNLHIALDCSEIPIHVSMEKHISEAENREIHNKIFGEKGYDWLHKMFTSLDMVRLDLDHDQSLLPSKNIVPKLKLLAILIDLITSNLTNYSPGVTTTIISKAQTNSQEEIKQIISLQQDIVLKYGLSLLTELIRIFHYNVEQNTANLILKNELIAELFFICTSQIKCKEMWKNSLQQPGQGQVNQFEVVNEFFMLRKKRLCATMMLLCDCLNLKQHNVNSDLLQTLKELGNIYEIEITCVHDLRRWDFNSLAELNLYTFWLKAHNKVDQGLSQTSVNQFVNECKDLISAKKTMVTPRLSEKLEKLCQKTQEVIRNYYKFDTINFDSQSNNKQQAPKPRL</sequence>
<feature type="binding site" evidence="6">
    <location>
        <position position="252"/>
    </location>
    <ligand>
        <name>CoA</name>
        <dbReference type="ChEBI" id="CHEBI:57287"/>
    </ligand>
</feature>
<evidence type="ECO:0000313" key="10">
    <source>
        <dbReference type="EMBL" id="QES95442.1"/>
    </source>
</evidence>
<dbReference type="InterPro" id="IPR016039">
    <property type="entry name" value="Thiolase-like"/>
</dbReference>
<evidence type="ECO:0000256" key="5">
    <source>
        <dbReference type="PIRSR" id="PIRSR610122-1"/>
    </source>
</evidence>
<dbReference type="Gene3D" id="3.40.47.10">
    <property type="match status" value="1"/>
</dbReference>
<reference evidence="10" key="1">
    <citation type="submission" date="2019-03" db="EMBL/GenBank/DDBJ databases">
        <authorList>
            <person name="Folgueira I."/>
            <person name="Lamas J."/>
            <person name="Leiro J."/>
        </authorList>
    </citation>
    <scope>NUCLEOTIDE SEQUENCE</scope>
    <source>
        <strain evidence="10">I1</strain>
    </source>
</reference>
<dbReference type="Gene3D" id="1.10.8.660">
    <property type="match status" value="1"/>
</dbReference>
<evidence type="ECO:0000256" key="4">
    <source>
        <dbReference type="ARBA" id="ARBA00023002"/>
    </source>
</evidence>
<dbReference type="Gene3D" id="3.90.770.10">
    <property type="entry name" value="3-hydroxy-3-methylglutaryl-coenzyme A Reductase, Chain A, domain 2"/>
    <property type="match status" value="2"/>
</dbReference>
<evidence type="ECO:0000256" key="2">
    <source>
        <dbReference type="ARBA" id="ARBA00007661"/>
    </source>
</evidence>
<comment type="similarity">
    <text evidence="1">Belongs to the thiolase-like superfamily. HMG-CoA synthase family.</text>
</comment>
<dbReference type="InterPro" id="IPR010122">
    <property type="entry name" value="HMG_CoA_synthase_euk"/>
</dbReference>
<feature type="active site" description="Proton donor/acceptor" evidence="5">
    <location>
        <position position="247"/>
    </location>
</feature>
<comment type="similarity">
    <text evidence="2">Belongs to the HMG-CoA reductase family.</text>
</comment>
<dbReference type="Pfam" id="PF01154">
    <property type="entry name" value="HMG_CoA_synt_N"/>
    <property type="match status" value="1"/>
</dbReference>
<feature type="domain" description="Hydroxymethylglutaryl-coenzyme A synthase N-terminal" evidence="8">
    <location>
        <begin position="3"/>
        <end position="174"/>
    </location>
</feature>
<evidence type="ECO:0000256" key="1">
    <source>
        <dbReference type="ARBA" id="ARBA00007061"/>
    </source>
</evidence>
<dbReference type="GO" id="GO:0004421">
    <property type="term" value="F:hydroxymethylglutaryl-CoA synthase activity"/>
    <property type="evidence" value="ECO:0007669"/>
    <property type="project" value="InterPro"/>
</dbReference>
<dbReference type="GO" id="GO:0015936">
    <property type="term" value="P:coenzyme A metabolic process"/>
    <property type="evidence" value="ECO:0007669"/>
    <property type="project" value="InterPro"/>
</dbReference>
<dbReference type="Pfam" id="PF00368">
    <property type="entry name" value="HMG-CoA_red"/>
    <property type="match status" value="1"/>
</dbReference>
<feature type="binding site" evidence="6">
    <location>
        <position position="256"/>
    </location>
    <ligand>
        <name>CoA</name>
        <dbReference type="ChEBI" id="CHEBI:57287"/>
    </ligand>
</feature>
<dbReference type="EMBL" id="MK601891">
    <property type="protein sequence ID" value="QES95442.1"/>
    <property type="molecule type" value="mRNA"/>
</dbReference>
<dbReference type="GO" id="GO:0004420">
    <property type="term" value="F:hydroxymethylglutaryl-CoA reductase (NADPH) activity"/>
    <property type="evidence" value="ECO:0007669"/>
    <property type="project" value="InterPro"/>
</dbReference>
<dbReference type="Pfam" id="PF08540">
    <property type="entry name" value="HMG_CoA_synt_C"/>
    <property type="match status" value="1"/>
</dbReference>